<evidence type="ECO:0000256" key="2">
    <source>
        <dbReference type="ARBA" id="ARBA00022771"/>
    </source>
</evidence>
<feature type="coiled-coil region" evidence="6">
    <location>
        <begin position="86"/>
        <end position="185"/>
    </location>
</feature>
<evidence type="ECO:0000313" key="9">
    <source>
        <dbReference type="EMBL" id="CAI9592847.1"/>
    </source>
</evidence>
<dbReference type="PANTHER" id="PTHR25465">
    <property type="entry name" value="B-BOX DOMAIN CONTAINING"/>
    <property type="match status" value="1"/>
</dbReference>
<dbReference type="CDD" id="cd12891">
    <property type="entry name" value="SPRY_PRY_C-I_2"/>
    <property type="match status" value="1"/>
</dbReference>
<dbReference type="SUPFAM" id="SSF57845">
    <property type="entry name" value="B-box zinc-binding domain"/>
    <property type="match status" value="1"/>
</dbReference>
<evidence type="ECO:0000256" key="1">
    <source>
        <dbReference type="ARBA" id="ARBA00022723"/>
    </source>
</evidence>
<feature type="non-terminal residue" evidence="9">
    <location>
        <position position="1"/>
    </location>
</feature>
<dbReference type="InterPro" id="IPR003877">
    <property type="entry name" value="SPRY_dom"/>
</dbReference>
<dbReference type="InterPro" id="IPR001870">
    <property type="entry name" value="B30.2/SPRY"/>
</dbReference>
<keyword evidence="4 6" id="KW-0175">Coiled coil</keyword>
<evidence type="ECO:0000256" key="5">
    <source>
        <dbReference type="PROSITE-ProRule" id="PRU00024"/>
    </source>
</evidence>
<dbReference type="Proteomes" id="UP001162483">
    <property type="component" value="Unassembled WGS sequence"/>
</dbReference>
<dbReference type="Pfam" id="PF13765">
    <property type="entry name" value="PRY"/>
    <property type="match status" value="1"/>
</dbReference>
<evidence type="ECO:0000256" key="6">
    <source>
        <dbReference type="SAM" id="Coils"/>
    </source>
</evidence>
<dbReference type="Gene3D" id="2.60.120.920">
    <property type="match status" value="1"/>
</dbReference>
<dbReference type="SMART" id="SM00449">
    <property type="entry name" value="SPRY"/>
    <property type="match status" value="1"/>
</dbReference>
<reference evidence="9" key="1">
    <citation type="submission" date="2023-05" db="EMBL/GenBank/DDBJ databases">
        <authorList>
            <person name="Stuckert A."/>
        </authorList>
    </citation>
    <scope>NUCLEOTIDE SEQUENCE</scope>
</reference>
<dbReference type="InterPro" id="IPR003879">
    <property type="entry name" value="Butyrophylin_SPRY"/>
</dbReference>
<gene>
    <name evidence="9" type="ORF">SPARVUS_LOCUS11435002</name>
</gene>
<name>A0ABN9F7T0_9NEOB</name>
<dbReference type="Gene3D" id="4.10.830.40">
    <property type="match status" value="1"/>
</dbReference>
<dbReference type="PRINTS" id="PR01407">
    <property type="entry name" value="BUTYPHLNCDUF"/>
</dbReference>
<dbReference type="Pfam" id="PF00643">
    <property type="entry name" value="zf-B_box"/>
    <property type="match status" value="1"/>
</dbReference>
<dbReference type="InterPro" id="IPR006574">
    <property type="entry name" value="PRY"/>
</dbReference>
<keyword evidence="10" id="KW-1185">Reference proteome</keyword>
<keyword evidence="1" id="KW-0479">Metal-binding</keyword>
<dbReference type="SMART" id="SM00336">
    <property type="entry name" value="BBOX"/>
    <property type="match status" value="1"/>
</dbReference>
<dbReference type="PROSITE" id="PS50188">
    <property type="entry name" value="B302_SPRY"/>
    <property type="match status" value="1"/>
</dbReference>
<dbReference type="SMART" id="SM00502">
    <property type="entry name" value="BBC"/>
    <property type="match status" value="1"/>
</dbReference>
<evidence type="ECO:0000259" key="7">
    <source>
        <dbReference type="PROSITE" id="PS50119"/>
    </source>
</evidence>
<proteinExistence type="predicted"/>
<dbReference type="Gene3D" id="3.30.160.60">
    <property type="entry name" value="Classic Zinc Finger"/>
    <property type="match status" value="1"/>
</dbReference>
<dbReference type="SMART" id="SM00589">
    <property type="entry name" value="PRY"/>
    <property type="match status" value="1"/>
</dbReference>
<dbReference type="Pfam" id="PF00622">
    <property type="entry name" value="SPRY"/>
    <property type="match status" value="1"/>
</dbReference>
<evidence type="ECO:0000313" key="10">
    <source>
        <dbReference type="Proteomes" id="UP001162483"/>
    </source>
</evidence>
<dbReference type="PANTHER" id="PTHR25465:SF41">
    <property type="entry name" value="E3 UBIQUITIN-PROTEIN LIGASE RNF135"/>
    <property type="match status" value="1"/>
</dbReference>
<dbReference type="InterPro" id="IPR051051">
    <property type="entry name" value="E3_ubiq-ligase_TRIM/RNF"/>
</dbReference>
<organism evidence="9 10">
    <name type="scientific">Staurois parvus</name>
    <dbReference type="NCBI Taxonomy" id="386267"/>
    <lineage>
        <taxon>Eukaryota</taxon>
        <taxon>Metazoa</taxon>
        <taxon>Chordata</taxon>
        <taxon>Craniata</taxon>
        <taxon>Vertebrata</taxon>
        <taxon>Euteleostomi</taxon>
        <taxon>Amphibia</taxon>
        <taxon>Batrachia</taxon>
        <taxon>Anura</taxon>
        <taxon>Neobatrachia</taxon>
        <taxon>Ranoidea</taxon>
        <taxon>Ranidae</taxon>
        <taxon>Staurois</taxon>
    </lineage>
</organism>
<comment type="caution">
    <text evidence="9">The sequence shown here is derived from an EMBL/GenBank/DDBJ whole genome shotgun (WGS) entry which is preliminary data.</text>
</comment>
<dbReference type="InterPro" id="IPR043136">
    <property type="entry name" value="B30.2/SPRY_sf"/>
</dbReference>
<dbReference type="InterPro" id="IPR000315">
    <property type="entry name" value="Znf_B-box"/>
</dbReference>
<evidence type="ECO:0000256" key="3">
    <source>
        <dbReference type="ARBA" id="ARBA00022833"/>
    </source>
</evidence>
<keyword evidence="2 5" id="KW-0863">Zinc-finger</keyword>
<dbReference type="InterPro" id="IPR013320">
    <property type="entry name" value="ConA-like_dom_sf"/>
</dbReference>
<protein>
    <submittedName>
        <fullName evidence="9">Uncharacterized protein</fullName>
    </submittedName>
</protein>
<dbReference type="EMBL" id="CATNWA010016460">
    <property type="protein sequence ID" value="CAI9592847.1"/>
    <property type="molecule type" value="Genomic_DNA"/>
</dbReference>
<keyword evidence="3" id="KW-0862">Zinc</keyword>
<evidence type="ECO:0000259" key="8">
    <source>
        <dbReference type="PROSITE" id="PS50188"/>
    </source>
</evidence>
<dbReference type="PROSITE" id="PS50119">
    <property type="entry name" value="ZF_BBOX"/>
    <property type="match status" value="1"/>
</dbReference>
<feature type="domain" description="B box-type" evidence="7">
    <location>
        <begin position="37"/>
        <end position="78"/>
    </location>
</feature>
<dbReference type="CDD" id="cd19769">
    <property type="entry name" value="Bbox2_TRIM16-like"/>
    <property type="match status" value="1"/>
</dbReference>
<dbReference type="InterPro" id="IPR003649">
    <property type="entry name" value="Bbox_C"/>
</dbReference>
<accession>A0ABN9F7T0</accession>
<feature type="domain" description="B30.2/SPRY" evidence="8">
    <location>
        <begin position="238"/>
        <end position="432"/>
    </location>
</feature>
<sequence>VPAVRSCLHCEVSLCDKHLRVHKKSPEHILTDPTSSLEKKKCSVHKKILEYYCTEDSTCICVSCSLAGEHRGHQVEILDQAFEKKKETLRNVLQKLLTKREETEERVQSLQEHRRKVEQKATGDTEKVTALFKVLRRRLEDLEEKFLDEISKWAQGVSICMSAMIRDLEIKKEDLSKKMRDIEELCNMMDPLTVLQESDTGDLCDTEDGDDEDRERHEKLLHDAGGLNMAGISHTLRTLSDIILRVNVHIYEREAEDILLDVNTAHNYLHVSGDRKIASWSDRYQNRPKIPERFQGYLQALSSQSFSSGRHYWDVDVGGSDKWIVGMSYPSIDRKGLQSLIGWNNKSWGLVKKDKKYLVIHDGKGIHLPINIISNRIRIYLDYDAGRIVFYDLCDPIRYIRTFTTTFTEPLHAGVWVWDGGKMKICGGNQKM</sequence>
<dbReference type="SUPFAM" id="SSF49899">
    <property type="entry name" value="Concanavalin A-like lectins/glucanases"/>
    <property type="match status" value="1"/>
</dbReference>
<evidence type="ECO:0000256" key="4">
    <source>
        <dbReference type="ARBA" id="ARBA00023054"/>
    </source>
</evidence>